<sequence length="325" mass="35247">MRIEQLECVAAITRLGSMRRASESLHLSQPALSQTISNLERELGVTLLDRHRAGTRISAEGRELLPWITEVIDAVQRLRSAADDQSRTRQMIRVGTVNAATVPLVTPVMHAFRAAHPETQVELVTAQQTEIQDALRGGGLDLGLVNLMDGDDVASDLAAVELLRGRPTVCCRADSPLARLETIGTDAMFAEPFIAMRAGYVMHRYVHRLLGGRPPAFAYSVDGAEMGKVMVAEGLGVTLLPDYSVADDPLERHGVITYRPLDADVPDVVLVAQHARTRHLAGAVHRMTRLLTAQAARWRPPTARNGACAERPHVQGDDPHGAGPG</sequence>
<dbReference type="InterPro" id="IPR000847">
    <property type="entry name" value="LysR_HTH_N"/>
</dbReference>
<feature type="region of interest" description="Disordered" evidence="5">
    <location>
        <begin position="302"/>
        <end position="325"/>
    </location>
</feature>
<proteinExistence type="inferred from homology"/>
<comment type="similarity">
    <text evidence="1">Belongs to the LysR transcriptional regulatory family.</text>
</comment>
<accession>A0A2P4UQP4</accession>
<keyword evidence="8" id="KW-1185">Reference proteome</keyword>
<comment type="caution">
    <text evidence="7">The sequence shown here is derived from an EMBL/GenBank/DDBJ whole genome shotgun (WGS) entry which is preliminary data.</text>
</comment>
<dbReference type="Gene3D" id="1.10.10.10">
    <property type="entry name" value="Winged helix-like DNA-binding domain superfamily/Winged helix DNA-binding domain"/>
    <property type="match status" value="1"/>
</dbReference>
<dbReference type="GO" id="GO:0003700">
    <property type="term" value="F:DNA-binding transcription factor activity"/>
    <property type="evidence" value="ECO:0007669"/>
    <property type="project" value="InterPro"/>
</dbReference>
<dbReference type="PRINTS" id="PR00039">
    <property type="entry name" value="HTHLYSR"/>
</dbReference>
<feature type="compositionally biased region" description="Basic and acidic residues" evidence="5">
    <location>
        <begin position="310"/>
        <end position="325"/>
    </location>
</feature>
<organism evidence="7 8">
    <name type="scientific">Actinomadura rubteroloni</name>
    <dbReference type="NCBI Taxonomy" id="1926885"/>
    <lineage>
        <taxon>Bacteria</taxon>
        <taxon>Bacillati</taxon>
        <taxon>Actinomycetota</taxon>
        <taxon>Actinomycetes</taxon>
        <taxon>Streptosporangiales</taxon>
        <taxon>Thermomonosporaceae</taxon>
        <taxon>Actinomadura</taxon>
    </lineage>
</organism>
<dbReference type="Pfam" id="PF00126">
    <property type="entry name" value="HTH_1"/>
    <property type="match status" value="1"/>
</dbReference>
<protein>
    <submittedName>
        <fullName evidence="7">Hca operon transcriptional activator</fullName>
    </submittedName>
</protein>
<dbReference type="SUPFAM" id="SSF53850">
    <property type="entry name" value="Periplasmic binding protein-like II"/>
    <property type="match status" value="1"/>
</dbReference>
<evidence type="ECO:0000256" key="3">
    <source>
        <dbReference type="ARBA" id="ARBA00023125"/>
    </source>
</evidence>
<dbReference type="PANTHER" id="PTHR30346">
    <property type="entry name" value="TRANSCRIPTIONAL DUAL REGULATOR HCAR-RELATED"/>
    <property type="match status" value="1"/>
</dbReference>
<dbReference type="InterPro" id="IPR036388">
    <property type="entry name" value="WH-like_DNA-bd_sf"/>
</dbReference>
<evidence type="ECO:0000256" key="1">
    <source>
        <dbReference type="ARBA" id="ARBA00009437"/>
    </source>
</evidence>
<evidence type="ECO:0000256" key="5">
    <source>
        <dbReference type="SAM" id="MobiDB-lite"/>
    </source>
</evidence>
<dbReference type="InterPro" id="IPR036390">
    <property type="entry name" value="WH_DNA-bd_sf"/>
</dbReference>
<evidence type="ECO:0000313" key="8">
    <source>
        <dbReference type="Proteomes" id="UP000242367"/>
    </source>
</evidence>
<evidence type="ECO:0000256" key="4">
    <source>
        <dbReference type="ARBA" id="ARBA00023163"/>
    </source>
</evidence>
<dbReference type="FunFam" id="1.10.10.10:FF:000001">
    <property type="entry name" value="LysR family transcriptional regulator"/>
    <property type="match status" value="1"/>
</dbReference>
<keyword evidence="3" id="KW-0238">DNA-binding</keyword>
<dbReference type="PANTHER" id="PTHR30346:SF0">
    <property type="entry name" value="HCA OPERON TRANSCRIPTIONAL ACTIVATOR HCAR"/>
    <property type="match status" value="1"/>
</dbReference>
<dbReference type="EMBL" id="MTBP01000001">
    <property type="protein sequence ID" value="POM27368.1"/>
    <property type="molecule type" value="Genomic_DNA"/>
</dbReference>
<dbReference type="GO" id="GO:0003677">
    <property type="term" value="F:DNA binding"/>
    <property type="evidence" value="ECO:0007669"/>
    <property type="project" value="UniProtKB-KW"/>
</dbReference>
<dbReference type="Proteomes" id="UP000242367">
    <property type="component" value="Unassembled WGS sequence"/>
</dbReference>
<dbReference type="RefSeq" id="WP_103562195.1">
    <property type="nucleotide sequence ID" value="NZ_MTBP01000001.1"/>
</dbReference>
<evidence type="ECO:0000313" key="7">
    <source>
        <dbReference type="EMBL" id="POM27368.1"/>
    </source>
</evidence>
<dbReference type="AlphaFoldDB" id="A0A2P4UQP4"/>
<gene>
    <name evidence="7" type="primary">hcaR_3</name>
    <name evidence="7" type="ORF">BTM25_17820</name>
</gene>
<dbReference type="Pfam" id="PF03466">
    <property type="entry name" value="LysR_substrate"/>
    <property type="match status" value="1"/>
</dbReference>
<dbReference type="SUPFAM" id="SSF46785">
    <property type="entry name" value="Winged helix' DNA-binding domain"/>
    <property type="match status" value="1"/>
</dbReference>
<reference evidence="7 8" key="1">
    <citation type="journal article" date="2017" name="Chemistry">
        <title>Isolation, Biosynthesis and Chemical Modifications of Rubterolones A-F: Rare Tropolone Alkaloids from Actinomadura sp. 5-2.</title>
        <authorList>
            <person name="Guo H."/>
            <person name="Benndorf R."/>
            <person name="Leichnitz D."/>
            <person name="Klassen J.L."/>
            <person name="Vollmers J."/>
            <person name="Gorls H."/>
            <person name="Steinacker M."/>
            <person name="Weigel C."/>
            <person name="Dahse H.M."/>
            <person name="Kaster A.K."/>
            <person name="de Beer Z.W."/>
            <person name="Poulsen M."/>
            <person name="Beemelmanns C."/>
        </authorList>
    </citation>
    <scope>NUCLEOTIDE SEQUENCE [LARGE SCALE GENOMIC DNA]</scope>
    <source>
        <strain evidence="7 8">5-2</strain>
    </source>
</reference>
<feature type="domain" description="HTH lysR-type" evidence="6">
    <location>
        <begin position="1"/>
        <end position="58"/>
    </location>
</feature>
<dbReference type="GO" id="GO:0032993">
    <property type="term" value="C:protein-DNA complex"/>
    <property type="evidence" value="ECO:0007669"/>
    <property type="project" value="TreeGrafter"/>
</dbReference>
<dbReference type="CDD" id="cd05466">
    <property type="entry name" value="PBP2_LTTR_substrate"/>
    <property type="match status" value="1"/>
</dbReference>
<dbReference type="Gene3D" id="3.40.190.290">
    <property type="match status" value="1"/>
</dbReference>
<keyword evidence="4" id="KW-0804">Transcription</keyword>
<dbReference type="PROSITE" id="PS50931">
    <property type="entry name" value="HTH_LYSR"/>
    <property type="match status" value="1"/>
</dbReference>
<keyword evidence="2" id="KW-0805">Transcription regulation</keyword>
<evidence type="ECO:0000256" key="2">
    <source>
        <dbReference type="ARBA" id="ARBA00023015"/>
    </source>
</evidence>
<dbReference type="InterPro" id="IPR005119">
    <property type="entry name" value="LysR_subst-bd"/>
</dbReference>
<evidence type="ECO:0000259" key="6">
    <source>
        <dbReference type="PROSITE" id="PS50931"/>
    </source>
</evidence>
<name>A0A2P4UQP4_9ACTN</name>